<dbReference type="InterPro" id="IPR012310">
    <property type="entry name" value="DNA_ligase_ATP-dep_cent"/>
</dbReference>
<dbReference type="InterPro" id="IPR016059">
    <property type="entry name" value="DNA_ligase_ATP-dep_CS"/>
</dbReference>
<keyword evidence="2 8" id="KW-0436">Ligase</keyword>
<dbReference type="Pfam" id="PF14743">
    <property type="entry name" value="DNA_ligase_OB_2"/>
    <property type="match status" value="1"/>
</dbReference>
<dbReference type="Pfam" id="PF01068">
    <property type="entry name" value="DNA_ligase_A_M"/>
    <property type="match status" value="1"/>
</dbReference>
<comment type="catalytic activity">
    <reaction evidence="6">
        <text>ATP + (deoxyribonucleotide)n-3'-hydroxyl + 5'-phospho-(deoxyribonucleotide)m = (deoxyribonucleotide)n+m + AMP + diphosphate.</text>
        <dbReference type="EC" id="6.5.1.1"/>
    </reaction>
</comment>
<dbReference type="InterPro" id="IPR050326">
    <property type="entry name" value="NAD_dep_DNA_ligaseB"/>
</dbReference>
<evidence type="ECO:0000256" key="4">
    <source>
        <dbReference type="ARBA" id="ARBA00022763"/>
    </source>
</evidence>
<evidence type="ECO:0000256" key="2">
    <source>
        <dbReference type="ARBA" id="ARBA00022598"/>
    </source>
</evidence>
<dbReference type="GO" id="GO:0003910">
    <property type="term" value="F:DNA ligase (ATP) activity"/>
    <property type="evidence" value="ECO:0007669"/>
    <property type="project" value="UniProtKB-EC"/>
</dbReference>
<dbReference type="Gene3D" id="3.30.470.30">
    <property type="entry name" value="DNA ligase/mRNA capping enzyme"/>
    <property type="match status" value="1"/>
</dbReference>
<evidence type="ECO:0000256" key="6">
    <source>
        <dbReference type="ARBA" id="ARBA00034003"/>
    </source>
</evidence>
<keyword evidence="5" id="KW-0234">DNA repair</keyword>
<dbReference type="Gene3D" id="2.40.50.140">
    <property type="entry name" value="Nucleic acid-binding proteins"/>
    <property type="match status" value="1"/>
</dbReference>
<evidence type="ECO:0000259" key="7">
    <source>
        <dbReference type="PROSITE" id="PS50160"/>
    </source>
</evidence>
<evidence type="ECO:0000256" key="3">
    <source>
        <dbReference type="ARBA" id="ARBA00022705"/>
    </source>
</evidence>
<dbReference type="GO" id="GO:0005524">
    <property type="term" value="F:ATP binding"/>
    <property type="evidence" value="ECO:0007669"/>
    <property type="project" value="InterPro"/>
</dbReference>
<dbReference type="PROSITE" id="PS50160">
    <property type="entry name" value="DNA_LIGASE_A3"/>
    <property type="match status" value="1"/>
</dbReference>
<keyword evidence="4" id="KW-0227">DNA damage</keyword>
<dbReference type="SUPFAM" id="SSF56091">
    <property type="entry name" value="DNA ligase/mRNA capping enzyme, catalytic domain"/>
    <property type="match status" value="1"/>
</dbReference>
<dbReference type="SUPFAM" id="SSF50249">
    <property type="entry name" value="Nucleic acid-binding proteins"/>
    <property type="match status" value="1"/>
</dbReference>
<feature type="domain" description="ATP-dependent DNA ligase family profile" evidence="7">
    <location>
        <begin position="133"/>
        <end position="252"/>
    </location>
</feature>
<dbReference type="InterPro" id="IPR012340">
    <property type="entry name" value="NA-bd_OB-fold"/>
</dbReference>
<proteinExistence type="predicted"/>
<dbReference type="GO" id="GO:0006310">
    <property type="term" value="P:DNA recombination"/>
    <property type="evidence" value="ECO:0007669"/>
    <property type="project" value="InterPro"/>
</dbReference>
<dbReference type="EMBL" id="AACKMK010000004">
    <property type="protein sequence ID" value="EAK9940041.1"/>
    <property type="molecule type" value="Genomic_DNA"/>
</dbReference>
<dbReference type="NCBIfam" id="NF006592">
    <property type="entry name" value="PRK09125.1"/>
    <property type="match status" value="1"/>
</dbReference>
<evidence type="ECO:0000256" key="1">
    <source>
        <dbReference type="ARBA" id="ARBA00001968"/>
    </source>
</evidence>
<evidence type="ECO:0000313" key="8">
    <source>
        <dbReference type="EMBL" id="EAK9940041.1"/>
    </source>
</evidence>
<evidence type="ECO:0000256" key="5">
    <source>
        <dbReference type="ARBA" id="ARBA00023204"/>
    </source>
</evidence>
<dbReference type="CDD" id="cd07896">
    <property type="entry name" value="Adenylation_kDNA_ligase_like"/>
    <property type="match status" value="1"/>
</dbReference>
<dbReference type="GO" id="GO:0006281">
    <property type="term" value="P:DNA repair"/>
    <property type="evidence" value="ECO:0007669"/>
    <property type="project" value="UniProtKB-KW"/>
</dbReference>
<dbReference type="PANTHER" id="PTHR47810:SF1">
    <property type="entry name" value="DNA LIGASE B"/>
    <property type="match status" value="1"/>
</dbReference>
<accession>A0A5L8LPD5</accession>
<dbReference type="GO" id="GO:0006260">
    <property type="term" value="P:DNA replication"/>
    <property type="evidence" value="ECO:0007669"/>
    <property type="project" value="UniProtKB-KW"/>
</dbReference>
<comment type="caution">
    <text evidence="8">The sequence shown here is derived from an EMBL/GenBank/DDBJ whole genome shotgun (WGS) entry which is preliminary data.</text>
</comment>
<protein>
    <submittedName>
        <fullName evidence="8">DNA ligase</fullName>
    </submittedName>
</protein>
<organism evidence="8">
    <name type="scientific">Campylobacter lari</name>
    <dbReference type="NCBI Taxonomy" id="201"/>
    <lineage>
        <taxon>Bacteria</taxon>
        <taxon>Pseudomonadati</taxon>
        <taxon>Campylobacterota</taxon>
        <taxon>Epsilonproteobacteria</taxon>
        <taxon>Campylobacterales</taxon>
        <taxon>Campylobacteraceae</taxon>
        <taxon>Campylobacter</taxon>
    </lineage>
</organism>
<keyword evidence="3" id="KW-0235">DNA replication</keyword>
<dbReference type="InterPro" id="IPR029319">
    <property type="entry name" value="DNA_ligase_OB"/>
</dbReference>
<gene>
    <name evidence="8" type="ORF">A0Y42_04305</name>
</gene>
<reference evidence="8" key="1">
    <citation type="submission" date="2018-05" db="EMBL/GenBank/DDBJ databases">
        <authorList>
            <consortium name="PulseNet: The National Subtyping Network for Foodborne Disease Surveillance"/>
            <person name="Tarr C.L."/>
            <person name="Trees E."/>
            <person name="Katz L.S."/>
            <person name="Carleton-Romer H.A."/>
            <person name="Stroika S."/>
            <person name="Kucerova Z."/>
            <person name="Roache K.F."/>
            <person name="Sabol A.L."/>
            <person name="Besser J."/>
            <person name="Gerner-Smidt P."/>
        </authorList>
    </citation>
    <scope>NUCLEOTIDE SEQUENCE</scope>
    <source>
        <strain evidence="8">2008D-7097</strain>
    </source>
</reference>
<dbReference type="CDD" id="cd08041">
    <property type="entry name" value="OBF_kDNA_ligase_like"/>
    <property type="match status" value="1"/>
</dbReference>
<sequence length="312" mass="36172">MMQLLLLKSQMLLKKHFNLTTRLFISLVFLFTLFLNSLFAKDILLFKVYDEKAFKDVNLSHYLMSEKLDGVRGLWNGKSMQTRAGNAIKLPSFFTKNFPKFELDGELWIKRASFEEISSLIRQENPDEKLWQKVSYNVFDVPNACEEFKLNPCTLEARLEVLKKYLAKNPNDFIKIILQTHIKDKNHLEQFYQDIISHKGEGVIIRLNNAPYEKKRSNNAYKLKPFDDTECVVKKHFEGKGKFEGKMGSLLCEAVIEDKKVSFKIGSGFKENDRLNPPPVGTIITFKYNGLTKNGKPKFASFLRVHENSVLK</sequence>
<dbReference type="AlphaFoldDB" id="A0A5L8LPD5"/>
<dbReference type="PANTHER" id="PTHR47810">
    <property type="entry name" value="DNA LIGASE"/>
    <property type="match status" value="1"/>
</dbReference>
<name>A0A5L8LPD5_CAMLA</name>
<dbReference type="PROSITE" id="PS00333">
    <property type="entry name" value="DNA_LIGASE_A2"/>
    <property type="match status" value="1"/>
</dbReference>
<comment type="cofactor">
    <cofactor evidence="1">
        <name>a divalent metal cation</name>
        <dbReference type="ChEBI" id="CHEBI:60240"/>
    </cofactor>
</comment>